<keyword evidence="6" id="KW-1185">Reference proteome</keyword>
<accession>A0A501WQJ6</accession>
<evidence type="ECO:0000256" key="2">
    <source>
        <dbReference type="ARBA" id="ARBA00023125"/>
    </source>
</evidence>
<proteinExistence type="predicted"/>
<dbReference type="AlphaFoldDB" id="A0A501WQJ6"/>
<protein>
    <submittedName>
        <fullName evidence="5">GntR family transcriptional regulator</fullName>
    </submittedName>
</protein>
<dbReference type="InterPro" id="IPR036388">
    <property type="entry name" value="WH-like_DNA-bd_sf"/>
</dbReference>
<dbReference type="InterPro" id="IPR008920">
    <property type="entry name" value="TF_FadR/GntR_C"/>
</dbReference>
<dbReference type="OrthoDB" id="6087511at2"/>
<keyword evidence="1" id="KW-0805">Transcription regulation</keyword>
<reference evidence="5 6" key="1">
    <citation type="submission" date="2019-06" db="EMBL/GenBank/DDBJ databases">
        <title>A novel bacterium of genus Amaricoccus, isolated from marine sediment.</title>
        <authorList>
            <person name="Huang H."/>
            <person name="Mo K."/>
            <person name="Hu Y."/>
        </authorList>
    </citation>
    <scope>NUCLEOTIDE SEQUENCE [LARGE SCALE GENOMIC DNA]</scope>
    <source>
        <strain evidence="5 6">HB172011</strain>
    </source>
</reference>
<keyword evidence="2" id="KW-0238">DNA-binding</keyword>
<dbReference type="Gene3D" id="1.20.120.530">
    <property type="entry name" value="GntR ligand-binding domain-like"/>
    <property type="match status" value="1"/>
</dbReference>
<dbReference type="Proteomes" id="UP000319255">
    <property type="component" value="Unassembled WGS sequence"/>
</dbReference>
<dbReference type="PANTHER" id="PTHR43537:SF24">
    <property type="entry name" value="GLUCONATE OPERON TRANSCRIPTIONAL REPRESSOR"/>
    <property type="match status" value="1"/>
</dbReference>
<evidence type="ECO:0000313" key="6">
    <source>
        <dbReference type="Proteomes" id="UP000319255"/>
    </source>
</evidence>
<dbReference type="InterPro" id="IPR036390">
    <property type="entry name" value="WH_DNA-bd_sf"/>
</dbReference>
<organism evidence="5 6">
    <name type="scientific">Amaricoccus solimangrovi</name>
    <dbReference type="NCBI Taxonomy" id="2589815"/>
    <lineage>
        <taxon>Bacteria</taxon>
        <taxon>Pseudomonadati</taxon>
        <taxon>Pseudomonadota</taxon>
        <taxon>Alphaproteobacteria</taxon>
        <taxon>Rhodobacterales</taxon>
        <taxon>Paracoccaceae</taxon>
        <taxon>Amaricoccus</taxon>
    </lineage>
</organism>
<dbReference type="SMART" id="SM00345">
    <property type="entry name" value="HTH_GNTR"/>
    <property type="match status" value="1"/>
</dbReference>
<feature type="domain" description="HTH gntR-type" evidence="4">
    <location>
        <begin position="11"/>
        <end position="78"/>
    </location>
</feature>
<dbReference type="GO" id="GO:0003700">
    <property type="term" value="F:DNA-binding transcription factor activity"/>
    <property type="evidence" value="ECO:0007669"/>
    <property type="project" value="InterPro"/>
</dbReference>
<evidence type="ECO:0000313" key="5">
    <source>
        <dbReference type="EMBL" id="TPE49527.1"/>
    </source>
</evidence>
<evidence type="ECO:0000259" key="4">
    <source>
        <dbReference type="PROSITE" id="PS50949"/>
    </source>
</evidence>
<dbReference type="EMBL" id="VFRP01000014">
    <property type="protein sequence ID" value="TPE49527.1"/>
    <property type="molecule type" value="Genomic_DNA"/>
</dbReference>
<dbReference type="InterPro" id="IPR011711">
    <property type="entry name" value="GntR_C"/>
</dbReference>
<dbReference type="SMART" id="SM00895">
    <property type="entry name" value="FCD"/>
    <property type="match status" value="1"/>
</dbReference>
<comment type="caution">
    <text evidence="5">The sequence shown here is derived from an EMBL/GenBank/DDBJ whole genome shotgun (WGS) entry which is preliminary data.</text>
</comment>
<evidence type="ECO:0000256" key="3">
    <source>
        <dbReference type="ARBA" id="ARBA00023163"/>
    </source>
</evidence>
<gene>
    <name evidence="5" type="ORF">FJM51_14170</name>
</gene>
<dbReference type="Pfam" id="PF07729">
    <property type="entry name" value="FCD"/>
    <property type="match status" value="1"/>
</dbReference>
<dbReference type="PROSITE" id="PS50949">
    <property type="entry name" value="HTH_GNTR"/>
    <property type="match status" value="1"/>
</dbReference>
<evidence type="ECO:0000256" key="1">
    <source>
        <dbReference type="ARBA" id="ARBA00023015"/>
    </source>
</evidence>
<dbReference type="Pfam" id="PF00392">
    <property type="entry name" value="GntR"/>
    <property type="match status" value="1"/>
</dbReference>
<dbReference type="GO" id="GO:0003677">
    <property type="term" value="F:DNA binding"/>
    <property type="evidence" value="ECO:0007669"/>
    <property type="project" value="UniProtKB-KW"/>
</dbReference>
<dbReference type="InterPro" id="IPR000524">
    <property type="entry name" value="Tscrpt_reg_HTH_GntR"/>
</dbReference>
<name>A0A501WQJ6_9RHOB</name>
<sequence>MTRAATSETRAASRDAVMPTLKREIMLGELAPGETLTELQLAARFGCSQGRVREALLGLQDEGLVRRLGYRGTQVSSCTAEEAVEMFRIRQQIECRGIRAVAGAPPARLIGDLRARVAGMFAAAEAGDELELAAIDRDFHERIFAEAGLAALEPILHRCLIHNHRFKISRGGARRDLARTAARHGPIVDLIEAGDAAGAERALFHHIATIVDFGPDVFEGAAP</sequence>
<dbReference type="PANTHER" id="PTHR43537">
    <property type="entry name" value="TRANSCRIPTIONAL REGULATOR, GNTR FAMILY"/>
    <property type="match status" value="1"/>
</dbReference>
<dbReference type="Gene3D" id="1.10.10.10">
    <property type="entry name" value="Winged helix-like DNA-binding domain superfamily/Winged helix DNA-binding domain"/>
    <property type="match status" value="1"/>
</dbReference>
<dbReference type="SUPFAM" id="SSF48008">
    <property type="entry name" value="GntR ligand-binding domain-like"/>
    <property type="match status" value="1"/>
</dbReference>
<keyword evidence="3" id="KW-0804">Transcription</keyword>
<dbReference type="SUPFAM" id="SSF46785">
    <property type="entry name" value="Winged helix' DNA-binding domain"/>
    <property type="match status" value="1"/>
</dbReference>